<feature type="region of interest" description="Disordered" evidence="1">
    <location>
        <begin position="46"/>
        <end position="76"/>
    </location>
</feature>
<feature type="region of interest" description="Disordered" evidence="1">
    <location>
        <begin position="1"/>
        <end position="32"/>
    </location>
</feature>
<name>A0AAE0P6Y6_9PEZI</name>
<comment type="caution">
    <text evidence="2">The sequence shown here is derived from an EMBL/GenBank/DDBJ whole genome shotgun (WGS) entry which is preliminary data.</text>
</comment>
<accession>A0AAE0P6Y6</accession>
<evidence type="ECO:0000313" key="3">
    <source>
        <dbReference type="Proteomes" id="UP001285441"/>
    </source>
</evidence>
<gene>
    <name evidence="2" type="ORF">B0H63DRAFT_37755</name>
</gene>
<evidence type="ECO:0000256" key="1">
    <source>
        <dbReference type="SAM" id="MobiDB-lite"/>
    </source>
</evidence>
<dbReference type="Proteomes" id="UP001285441">
    <property type="component" value="Unassembled WGS sequence"/>
</dbReference>
<sequence>MNHAGEEGLDDAASVGHRPSPVSSRHTPPAPPLALYDYLQVFDGPRPLASPGSTFNELDEQSNRATPGDDSCRKPQQTEALRQYYSRPKQQYADDSISAAQVKETEGGVTPLSSQQKLDSSLSADYDWQATRSQLLPSRNHGKKADWIRGWSEAVGEHGQATYCACSETTVSGTHGGGGVVVGAQGTHPSVTKVGGMRGILLKGTASTAHKPLPPAVPHEVTACRNCSRLPSPPPSVTTSAACARMEESESSSRHGRGLGKKMGNLLRRVRPGWKSSNQKNDGEKSRTQGIAEAKRQPVFPAPGNGHQRSSTAPVSSMPPRNLNGLSFTPNAASAHLGAAQGREALPWSLTQYDDTSNSDNPRDEALTKRMGRLQRAALLLQRSGRANE</sequence>
<dbReference type="AlphaFoldDB" id="A0AAE0P6Y6"/>
<dbReference type="EMBL" id="JAULSW010000001">
    <property type="protein sequence ID" value="KAK3394140.1"/>
    <property type="molecule type" value="Genomic_DNA"/>
</dbReference>
<organism evidence="2 3">
    <name type="scientific">Podospora didyma</name>
    <dbReference type="NCBI Taxonomy" id="330526"/>
    <lineage>
        <taxon>Eukaryota</taxon>
        <taxon>Fungi</taxon>
        <taxon>Dikarya</taxon>
        <taxon>Ascomycota</taxon>
        <taxon>Pezizomycotina</taxon>
        <taxon>Sordariomycetes</taxon>
        <taxon>Sordariomycetidae</taxon>
        <taxon>Sordariales</taxon>
        <taxon>Podosporaceae</taxon>
        <taxon>Podospora</taxon>
    </lineage>
</organism>
<feature type="region of interest" description="Disordered" evidence="1">
    <location>
        <begin position="231"/>
        <end position="318"/>
    </location>
</feature>
<evidence type="ECO:0000313" key="2">
    <source>
        <dbReference type="EMBL" id="KAK3394140.1"/>
    </source>
</evidence>
<reference evidence="2" key="2">
    <citation type="submission" date="2023-06" db="EMBL/GenBank/DDBJ databases">
        <authorList>
            <consortium name="Lawrence Berkeley National Laboratory"/>
            <person name="Haridas S."/>
            <person name="Hensen N."/>
            <person name="Bonometti L."/>
            <person name="Westerberg I."/>
            <person name="Brannstrom I.O."/>
            <person name="Guillou S."/>
            <person name="Cros-Aarteil S."/>
            <person name="Calhoun S."/>
            <person name="Kuo A."/>
            <person name="Mondo S."/>
            <person name="Pangilinan J."/>
            <person name="Riley R."/>
            <person name="LaButti K."/>
            <person name="Andreopoulos B."/>
            <person name="Lipzen A."/>
            <person name="Chen C."/>
            <person name="Yanf M."/>
            <person name="Daum C."/>
            <person name="Ng V."/>
            <person name="Clum A."/>
            <person name="Steindorff A."/>
            <person name="Ohm R."/>
            <person name="Martin F."/>
            <person name="Silar P."/>
            <person name="Natvig D."/>
            <person name="Lalanne C."/>
            <person name="Gautier V."/>
            <person name="Ament-velasquez S.L."/>
            <person name="Kruys A."/>
            <person name="Hutchinson M.I."/>
            <person name="Powell A.J."/>
            <person name="Barry K."/>
            <person name="Miller A.N."/>
            <person name="Grigoriev I.V."/>
            <person name="Debuchy R."/>
            <person name="Gladieux P."/>
            <person name="Thoren M.H."/>
            <person name="Johannesson H."/>
        </authorList>
    </citation>
    <scope>NUCLEOTIDE SEQUENCE</scope>
    <source>
        <strain evidence="2">CBS 232.78</strain>
    </source>
</reference>
<keyword evidence="3" id="KW-1185">Reference proteome</keyword>
<reference evidence="2" key="1">
    <citation type="journal article" date="2023" name="Mol. Phylogenet. Evol.">
        <title>Genome-scale phylogeny and comparative genomics of the fungal order Sordariales.</title>
        <authorList>
            <person name="Hensen N."/>
            <person name="Bonometti L."/>
            <person name="Westerberg I."/>
            <person name="Brannstrom I.O."/>
            <person name="Guillou S."/>
            <person name="Cros-Aarteil S."/>
            <person name="Calhoun S."/>
            <person name="Haridas S."/>
            <person name="Kuo A."/>
            <person name="Mondo S."/>
            <person name="Pangilinan J."/>
            <person name="Riley R."/>
            <person name="LaButti K."/>
            <person name="Andreopoulos B."/>
            <person name="Lipzen A."/>
            <person name="Chen C."/>
            <person name="Yan M."/>
            <person name="Daum C."/>
            <person name="Ng V."/>
            <person name="Clum A."/>
            <person name="Steindorff A."/>
            <person name="Ohm R.A."/>
            <person name="Martin F."/>
            <person name="Silar P."/>
            <person name="Natvig D.O."/>
            <person name="Lalanne C."/>
            <person name="Gautier V."/>
            <person name="Ament-Velasquez S.L."/>
            <person name="Kruys A."/>
            <person name="Hutchinson M.I."/>
            <person name="Powell A.J."/>
            <person name="Barry K."/>
            <person name="Miller A.N."/>
            <person name="Grigoriev I.V."/>
            <person name="Debuchy R."/>
            <person name="Gladieux P."/>
            <person name="Hiltunen Thoren M."/>
            <person name="Johannesson H."/>
        </authorList>
    </citation>
    <scope>NUCLEOTIDE SEQUENCE</scope>
    <source>
        <strain evidence="2">CBS 232.78</strain>
    </source>
</reference>
<proteinExistence type="predicted"/>
<protein>
    <submittedName>
        <fullName evidence="2">Uncharacterized protein</fullName>
    </submittedName>
</protein>